<keyword evidence="2" id="KW-1185">Reference proteome</keyword>
<evidence type="ECO:0000313" key="2">
    <source>
        <dbReference type="Proteomes" id="UP000887540"/>
    </source>
</evidence>
<name>A0A914DUB0_9BILA</name>
<dbReference type="SUPFAM" id="SSF161270">
    <property type="entry name" value="PspA lactotransferrin-binding region"/>
    <property type="match status" value="1"/>
</dbReference>
<protein>
    <submittedName>
        <fullName evidence="3">Uncharacterized protein</fullName>
    </submittedName>
</protein>
<dbReference type="WBParaSite" id="ACRNAN_scaffold4150.g17805.t1">
    <property type="protein sequence ID" value="ACRNAN_scaffold4150.g17805.t1"/>
    <property type="gene ID" value="ACRNAN_scaffold4150.g17805"/>
</dbReference>
<evidence type="ECO:0000256" key="1">
    <source>
        <dbReference type="SAM" id="MobiDB-lite"/>
    </source>
</evidence>
<sequence>MGKTKIGYKYWNFPKVVEKHDPFAKLRREMDLKDEIIYELHKQMLEFKVEKNQRIAELERKIGDSDQYIAKLNRKVGDLHANNEVEKLCIEVVSMVDKIHELNVEKEYANQLIADLERKVGDLERELDEIMIKREKESADKEQDDEPELESGFNNFHMSEGDSVDNNHPVASTSSAHREVSFENLDDWDDFGAH</sequence>
<proteinExistence type="predicted"/>
<reference evidence="3" key="1">
    <citation type="submission" date="2022-11" db="UniProtKB">
        <authorList>
            <consortium name="WormBaseParasite"/>
        </authorList>
    </citation>
    <scope>IDENTIFICATION</scope>
</reference>
<evidence type="ECO:0000313" key="3">
    <source>
        <dbReference type="WBParaSite" id="ACRNAN_scaffold4150.g17805.t1"/>
    </source>
</evidence>
<organism evidence="2 3">
    <name type="scientific">Acrobeloides nanus</name>
    <dbReference type="NCBI Taxonomy" id="290746"/>
    <lineage>
        <taxon>Eukaryota</taxon>
        <taxon>Metazoa</taxon>
        <taxon>Ecdysozoa</taxon>
        <taxon>Nematoda</taxon>
        <taxon>Chromadorea</taxon>
        <taxon>Rhabditida</taxon>
        <taxon>Tylenchina</taxon>
        <taxon>Cephalobomorpha</taxon>
        <taxon>Cephaloboidea</taxon>
        <taxon>Cephalobidae</taxon>
        <taxon>Acrobeloides</taxon>
    </lineage>
</organism>
<feature type="region of interest" description="Disordered" evidence="1">
    <location>
        <begin position="134"/>
        <end position="179"/>
    </location>
</feature>
<accession>A0A914DUB0</accession>
<feature type="compositionally biased region" description="Polar residues" evidence="1">
    <location>
        <begin position="164"/>
        <end position="175"/>
    </location>
</feature>
<dbReference type="Proteomes" id="UP000887540">
    <property type="component" value="Unplaced"/>
</dbReference>
<dbReference type="AlphaFoldDB" id="A0A914DUB0"/>